<evidence type="ECO:0000256" key="4">
    <source>
        <dbReference type="RuleBase" id="RU000363"/>
    </source>
</evidence>
<gene>
    <name evidence="5" type="ORF">VSR73_01795</name>
</gene>
<dbReference type="InterPro" id="IPR002347">
    <property type="entry name" value="SDR_fam"/>
</dbReference>
<comment type="similarity">
    <text evidence="1 4">Belongs to the short-chain dehydrogenases/reductases (SDR) family.</text>
</comment>
<evidence type="ECO:0000256" key="3">
    <source>
        <dbReference type="ARBA" id="ARBA00023002"/>
    </source>
</evidence>
<evidence type="ECO:0000256" key="2">
    <source>
        <dbReference type="ARBA" id="ARBA00022857"/>
    </source>
</evidence>
<keyword evidence="3" id="KW-0560">Oxidoreductase</keyword>
<evidence type="ECO:0000313" key="6">
    <source>
        <dbReference type="Proteomes" id="UP001489897"/>
    </source>
</evidence>
<organism evidence="5 6">
    <name type="scientific">Paraburkholderia ferrariae</name>
    <dbReference type="NCBI Taxonomy" id="386056"/>
    <lineage>
        <taxon>Bacteria</taxon>
        <taxon>Pseudomonadati</taxon>
        <taxon>Pseudomonadota</taxon>
        <taxon>Betaproteobacteria</taxon>
        <taxon>Burkholderiales</taxon>
        <taxon>Burkholderiaceae</taxon>
        <taxon>Paraburkholderia</taxon>
    </lineage>
</organism>
<dbReference type="InterPro" id="IPR036291">
    <property type="entry name" value="NAD(P)-bd_dom_sf"/>
</dbReference>
<dbReference type="PANTHER" id="PTHR43618">
    <property type="entry name" value="7-ALPHA-HYDROXYSTEROID DEHYDROGENASE"/>
    <property type="match status" value="1"/>
</dbReference>
<accession>A0ABU9RID5</accession>
<dbReference type="Pfam" id="PF00106">
    <property type="entry name" value="adh_short"/>
    <property type="match status" value="1"/>
</dbReference>
<sequence>MRVREMFELGGQVALVTGGSRGLGLQMAQALGEMGCHVVITARKADELAEAAAHLQALGIKATTIVSDLQRAEAVKPLVDETLAAGGQIDILVNNAGATWGAPAEDYPDEAWHKVMNLNVNAPFFLAREVGKRSMIPRQRGKIINVASIAGLKGALGPMQTIAYNTSKAAAINFTRALAAEWGKYNINVNAICPGFFPSKMSAGLLDKLGQVVIDHTPLHRLGDDDDLKGAVVFLASQASRHMTGQYLAVDGGASIV</sequence>
<dbReference type="PRINTS" id="PR00080">
    <property type="entry name" value="SDRFAMILY"/>
</dbReference>
<protein>
    <submittedName>
        <fullName evidence="5">SDR family oxidoreductase</fullName>
    </submittedName>
</protein>
<dbReference type="EMBL" id="JAYMRV010000001">
    <property type="protein sequence ID" value="MEM5419806.1"/>
    <property type="molecule type" value="Genomic_DNA"/>
</dbReference>
<dbReference type="NCBIfam" id="NF006070">
    <property type="entry name" value="PRK08213.1"/>
    <property type="match status" value="1"/>
</dbReference>
<evidence type="ECO:0000313" key="5">
    <source>
        <dbReference type="EMBL" id="MEM5419806.1"/>
    </source>
</evidence>
<name>A0ABU9RID5_9BURK</name>
<keyword evidence="6" id="KW-1185">Reference proteome</keyword>
<dbReference type="PANTHER" id="PTHR43618:SF12">
    <property type="entry name" value="OXIDOREDUCTASE, SHORT-CHAIN DEHYDROGENASE_REDUCTASE FAMILY (AFU_ORTHOLOGUE AFUA_1G14540)"/>
    <property type="match status" value="1"/>
</dbReference>
<dbReference type="InterPro" id="IPR052178">
    <property type="entry name" value="Sec_Metab_Biosynth_SDR"/>
</dbReference>
<keyword evidence="2" id="KW-0521">NADP</keyword>
<dbReference type="PRINTS" id="PR00081">
    <property type="entry name" value="GDHRDH"/>
</dbReference>
<comment type="caution">
    <text evidence="5">The sequence shown here is derived from an EMBL/GenBank/DDBJ whole genome shotgun (WGS) entry which is preliminary data.</text>
</comment>
<dbReference type="RefSeq" id="WP_342945617.1">
    <property type="nucleotide sequence ID" value="NZ_JAYMRV010000001.1"/>
</dbReference>
<dbReference type="Gene3D" id="3.40.50.720">
    <property type="entry name" value="NAD(P)-binding Rossmann-like Domain"/>
    <property type="match status" value="1"/>
</dbReference>
<evidence type="ECO:0000256" key="1">
    <source>
        <dbReference type="ARBA" id="ARBA00006484"/>
    </source>
</evidence>
<dbReference type="Proteomes" id="UP001489897">
    <property type="component" value="Unassembled WGS sequence"/>
</dbReference>
<proteinExistence type="inferred from homology"/>
<reference evidence="5 6" key="1">
    <citation type="submission" date="2024-01" db="EMBL/GenBank/DDBJ databases">
        <title>The diversity of rhizobia nodulating Mimosa spp. in eleven states of Brazil covering several biomes is determined by host plant, location, and edaphic factors.</title>
        <authorList>
            <person name="Rouws L."/>
            <person name="Barauna A."/>
            <person name="Beukes C."/>
            <person name="De Faria S.M."/>
            <person name="Gross E."/>
            <person name="Dos Reis Junior F.B."/>
            <person name="Simon M."/>
            <person name="Maluk M."/>
            <person name="Odee D.W."/>
            <person name="Kenicer G."/>
            <person name="Young J.P.W."/>
            <person name="Reis V.M."/>
            <person name="Zilli J."/>
            <person name="James E.K."/>
        </authorList>
    </citation>
    <scope>NUCLEOTIDE SEQUENCE [LARGE SCALE GENOMIC DNA]</scope>
    <source>
        <strain evidence="5 6">JPY167</strain>
    </source>
</reference>
<dbReference type="SUPFAM" id="SSF51735">
    <property type="entry name" value="NAD(P)-binding Rossmann-fold domains"/>
    <property type="match status" value="1"/>
</dbReference>